<protein>
    <recommendedName>
        <fullName evidence="3">Curli assembly protein CsgC</fullName>
    </recommendedName>
</protein>
<evidence type="ECO:0000256" key="6">
    <source>
        <dbReference type="ARBA" id="ARBA00023186"/>
    </source>
</evidence>
<evidence type="ECO:0000256" key="3">
    <source>
        <dbReference type="ARBA" id="ARBA00017442"/>
    </source>
</evidence>
<proteinExistence type="inferred from homology"/>
<dbReference type="GO" id="GO:0042597">
    <property type="term" value="C:periplasmic space"/>
    <property type="evidence" value="ECO:0007669"/>
    <property type="project" value="UniProtKB-SubCell"/>
</dbReference>
<evidence type="ECO:0000256" key="5">
    <source>
        <dbReference type="ARBA" id="ARBA00022764"/>
    </source>
</evidence>
<gene>
    <name evidence="7" type="ORF">GEAM_2488</name>
</gene>
<evidence type="ECO:0000313" key="8">
    <source>
        <dbReference type="Proteomes" id="UP000028640"/>
    </source>
</evidence>
<dbReference type="InterPro" id="IPR014491">
    <property type="entry name" value="Curli_production_prot_CsgC"/>
</dbReference>
<dbReference type="InterPro" id="IPR053722">
    <property type="entry name" value="Curli_assembly_CsgC/AgfC"/>
</dbReference>
<dbReference type="GeneID" id="78380824"/>
<evidence type="ECO:0000256" key="4">
    <source>
        <dbReference type="ARBA" id="ARBA00022729"/>
    </source>
</evidence>
<dbReference type="Gene3D" id="2.60.40.2420">
    <property type="match status" value="1"/>
</dbReference>
<dbReference type="NCBIfam" id="NF007507">
    <property type="entry name" value="PRK10102.1"/>
    <property type="match status" value="1"/>
</dbReference>
<dbReference type="Proteomes" id="UP000028640">
    <property type="component" value="Unassembled WGS sequence"/>
</dbReference>
<sequence>MQILLIAAVMSNQLWFDTQTEADFYIVRPMATLSQNCACQVSIDVLHRAAQGQSTSRQQGSVNLAANQTLSLGQMRIAMQKGDWTQVTVTLTNGQGLRLERQIIVPNNR</sequence>
<evidence type="ECO:0000256" key="2">
    <source>
        <dbReference type="ARBA" id="ARBA00006329"/>
    </source>
</evidence>
<dbReference type="EMBL" id="JMPJ01000059">
    <property type="protein sequence ID" value="KFC80124.1"/>
    <property type="molecule type" value="Genomic_DNA"/>
</dbReference>
<comment type="subcellular location">
    <subcellularLocation>
        <location evidence="1">Periplasm</location>
    </subcellularLocation>
</comment>
<accession>A0A085G8S9</accession>
<keyword evidence="6" id="KW-0143">Chaperone</keyword>
<keyword evidence="5" id="KW-0574">Periplasm</keyword>
<reference evidence="7 8" key="1">
    <citation type="submission" date="2014-05" db="EMBL/GenBank/DDBJ databases">
        <title>ATOL: Assembling a taxonomically balanced genome-scale reconstruction of the evolutionary history of the Enterobacteriaceae.</title>
        <authorList>
            <person name="Plunkett G.III."/>
            <person name="Neeno-Eckwall E.C."/>
            <person name="Glasner J.D."/>
            <person name="Perna N.T."/>
        </authorList>
    </citation>
    <scope>NUCLEOTIDE SEQUENCE [LARGE SCALE GENOMIC DNA]</scope>
    <source>
        <strain evidence="7 8">ATCC 33852</strain>
    </source>
</reference>
<comment type="similarity">
    <text evidence="2">Belongs to the CsgC/AgfC family.</text>
</comment>
<comment type="caution">
    <text evidence="7">The sequence shown here is derived from an EMBL/GenBank/DDBJ whole genome shotgun (WGS) entry which is preliminary data.</text>
</comment>
<keyword evidence="8" id="KW-1185">Reference proteome</keyword>
<evidence type="ECO:0000256" key="1">
    <source>
        <dbReference type="ARBA" id="ARBA00004418"/>
    </source>
</evidence>
<name>A0A085G8S9_EWIA3</name>
<dbReference type="eggNOG" id="ENOG5032UJP">
    <property type="taxonomic scope" value="Bacteria"/>
</dbReference>
<dbReference type="Pfam" id="PF10610">
    <property type="entry name" value="Tafi-CsgC"/>
    <property type="match status" value="1"/>
</dbReference>
<dbReference type="InterPro" id="IPR047726">
    <property type="entry name" value="CsgH_dom"/>
</dbReference>
<keyword evidence="4" id="KW-0732">Signal</keyword>
<dbReference type="NCBIfam" id="NF041112">
    <property type="entry name" value="chap_CsgH_alph"/>
    <property type="match status" value="1"/>
</dbReference>
<evidence type="ECO:0000313" key="7">
    <source>
        <dbReference type="EMBL" id="KFC80124.1"/>
    </source>
</evidence>
<dbReference type="RefSeq" id="WP_034791946.1">
    <property type="nucleotide sequence ID" value="NZ_JMPJ01000059.1"/>
</dbReference>
<dbReference type="STRING" id="910964.GEAM_2488"/>
<dbReference type="AlphaFoldDB" id="A0A085G8S9"/>
<dbReference type="OrthoDB" id="6629380at2"/>
<organism evidence="7 8">
    <name type="scientific">Ewingella americana (strain ATCC 33852 / DSM 4580 / CCUG 14506 / JCM 5911 / LMG 7869 / NCTC 12157 / CDC 1468-78)</name>
    <dbReference type="NCBI Taxonomy" id="910964"/>
    <lineage>
        <taxon>Bacteria</taxon>
        <taxon>Pseudomonadati</taxon>
        <taxon>Pseudomonadota</taxon>
        <taxon>Gammaproteobacteria</taxon>
        <taxon>Enterobacterales</taxon>
        <taxon>Yersiniaceae</taxon>
        <taxon>Ewingella</taxon>
    </lineage>
</organism>